<dbReference type="Pfam" id="PF16414">
    <property type="entry name" value="NPC1_N"/>
    <property type="match status" value="1"/>
</dbReference>
<dbReference type="AlphaFoldDB" id="A0AA40FQY3"/>
<dbReference type="Gene3D" id="1.20.1640.10">
    <property type="entry name" value="Multidrug efflux transporter AcrB transmembrane domain"/>
    <property type="match status" value="2"/>
</dbReference>
<feature type="transmembrane region" description="Helical" evidence="15">
    <location>
        <begin position="263"/>
        <end position="284"/>
    </location>
</feature>
<evidence type="ECO:0000256" key="3">
    <source>
        <dbReference type="ARBA" id="ARBA00022448"/>
    </source>
</evidence>
<keyword evidence="9 15" id="KW-0472">Membrane</keyword>
<comment type="catalytic activity">
    <reaction evidence="14">
        <text>cholesterol(in) = cholesterol(out)</text>
        <dbReference type="Rhea" id="RHEA:39747"/>
        <dbReference type="ChEBI" id="CHEBI:16113"/>
    </reaction>
</comment>
<feature type="transmembrane region" description="Helical" evidence="15">
    <location>
        <begin position="819"/>
        <end position="839"/>
    </location>
</feature>
<dbReference type="PANTHER" id="PTHR45727">
    <property type="entry name" value="NPC INTRACELLULAR CHOLESTEROL TRANSPORTER 1"/>
    <property type="match status" value="1"/>
</dbReference>
<dbReference type="GO" id="GO:0030299">
    <property type="term" value="P:intestinal cholesterol absorption"/>
    <property type="evidence" value="ECO:0007669"/>
    <property type="project" value="TreeGrafter"/>
</dbReference>
<organism evidence="18 19">
    <name type="scientific">Melipona bicolor</name>
    <dbReference type="NCBI Taxonomy" id="60889"/>
    <lineage>
        <taxon>Eukaryota</taxon>
        <taxon>Metazoa</taxon>
        <taxon>Ecdysozoa</taxon>
        <taxon>Arthropoda</taxon>
        <taxon>Hexapoda</taxon>
        <taxon>Insecta</taxon>
        <taxon>Pterygota</taxon>
        <taxon>Neoptera</taxon>
        <taxon>Endopterygota</taxon>
        <taxon>Hymenoptera</taxon>
        <taxon>Apocrita</taxon>
        <taxon>Aculeata</taxon>
        <taxon>Apoidea</taxon>
        <taxon>Anthophila</taxon>
        <taxon>Apidae</taxon>
        <taxon>Melipona</taxon>
    </lineage>
</organism>
<feature type="transmembrane region" description="Helical" evidence="15">
    <location>
        <begin position="1111"/>
        <end position="1132"/>
    </location>
</feature>
<evidence type="ECO:0000256" key="10">
    <source>
        <dbReference type="ARBA" id="ARBA00023157"/>
    </source>
</evidence>
<dbReference type="GO" id="GO:0012505">
    <property type="term" value="C:endomembrane system"/>
    <property type="evidence" value="ECO:0007669"/>
    <property type="project" value="UniProtKB-SubCell"/>
</dbReference>
<keyword evidence="7 15" id="KW-1133">Transmembrane helix</keyword>
<accession>A0AA40FQY3</accession>
<dbReference type="GO" id="GO:0005886">
    <property type="term" value="C:plasma membrane"/>
    <property type="evidence" value="ECO:0007669"/>
    <property type="project" value="TreeGrafter"/>
</dbReference>
<name>A0AA40FQY3_9HYME</name>
<feature type="domain" description="SSD" evidence="17">
    <location>
        <begin position="605"/>
        <end position="771"/>
    </location>
</feature>
<evidence type="ECO:0000256" key="7">
    <source>
        <dbReference type="ARBA" id="ARBA00022989"/>
    </source>
</evidence>
<dbReference type="InterPro" id="IPR032190">
    <property type="entry name" value="NPC1_N"/>
</dbReference>
<feature type="transmembrane region" description="Helical" evidence="15">
    <location>
        <begin position="747"/>
        <end position="771"/>
    </location>
</feature>
<dbReference type="InterPro" id="IPR004765">
    <property type="entry name" value="NPC1-like"/>
</dbReference>
<sequence>MIRNKIFISLLLYCMLQLTQCTKKYHCVWYGDCGLSEKGLHRTCVSNDPPKPINNATAERLLREKCPQYFKNIDSSEPELCCDPDNIQTLVTQLSMAETIFGRCPTCIKNAYKLLCDLSCSPEQSKFLKVTKTNENSEGKKYVTEIEVYVAEEYMNETYNSCKNVVYPASGNLAMDLACGVHGASRCTPKLWYEYQGDPDMNDFISFRMIYNTNRPRWNESTKTCDEIYDGLTACSCVDCPSFCPLVKLNEDNDDFILFGHNGYAVITAIVVVLITLAITYICVARKFLKRRFRSDTIFDDKDKEKRIYCKKYHEIFHVAFTVWGKAFAKHPIIVLFTFLYVISGLSYGITYLSITSNPTEIWAAPTSRARLEKDYFDSHFQPFYRTEQIYIKPIGVDKVFHNTTNGYFEFGPVFNREFLLTVYDLQKNILQLGQEDREGLEHICYAPVQNDFTGPVTLELCTVQSVWGYFQNDLDAFNKTHLVDSYEINYLDHLYKCAQNAYNPECLAPYKGPVLPALAYGGFLRESEFNYDAEDYIKSTGLILSFLVKNSLNETVLKSVRKWEQRFLDFMKEWDVNGRPEFMDVAYTTEKSIEDELERSSKSEAMTVIVSYALMFFYVAFALSEMKCSIKKYFANSKIILSIGGIIIVIASVACSLGIFGYIEVPTTLLTIEVIPFLVLAIGVDNIFILINTHQRNPKCSEESIPDHIGRTLAEVGPSMFLTSMSECFCFLIGTLSKMPAVNTFALYASVSILINFFLQITAFISLLSLNQQRFENNFLDVLCCIKTKKKYFITEENTSLVHTIFKRFYTPFLMKKPIRIIVLIIFFIILIMHIVILPDVTIGLDQKLSMPIDSYVSKYFEFMEDLLSMGPPVYFVVTPGLDYSNKTVQNVICGSQGCNSDSLYTQIYSAAKQPAISYLSKAASSWMDDYIDWSKISTCCKYFQSNQSFCPHTNFMCDLCNIYIDEDHRPDMNSFRKYISYFVQDIPDPTCAKSGRAAYLDALNYYTNEHELTDVKDSYFMGYHTPLKKLSDWYESLKSARIIADNITTMINNKNLTDEKITVFPYSIFYVYYEQYLTIWTETLSSLGLSLCVIFLVTLILTGLSLFSAIIVALTVLMIIVNIGGLMYWWNIELNAVSLINLVVAAGISVEFCSHIIHSYLKSTKSTKLDRASDALNEMGSSVFSGITLTKIIGIIVLRFSKTQIFEIFFFRMYLSIVIFGAAHGLIFLPVLLSLIGRKTNIQHHSSFKYIMCFFYLVQFFVIVANTKKCVKIK</sequence>
<dbReference type="GO" id="GO:0008203">
    <property type="term" value="P:cholesterol metabolic process"/>
    <property type="evidence" value="ECO:0007669"/>
    <property type="project" value="UniProtKB-KW"/>
</dbReference>
<dbReference type="FunFam" id="1.20.1640.10:FF:000008">
    <property type="entry name" value="NPC intracellular cholesterol transporter 1"/>
    <property type="match status" value="1"/>
</dbReference>
<feature type="transmembrane region" description="Helical" evidence="15">
    <location>
        <begin position="1138"/>
        <end position="1163"/>
    </location>
</feature>
<dbReference type="InterPro" id="IPR053956">
    <property type="entry name" value="NPC1_MLD"/>
</dbReference>
<dbReference type="InterPro" id="IPR053958">
    <property type="entry name" value="HMGCR/SNAP/NPC1-like_SSD"/>
</dbReference>
<reference evidence="18" key="1">
    <citation type="submission" date="2021-10" db="EMBL/GenBank/DDBJ databases">
        <title>Melipona bicolor Genome sequencing and assembly.</title>
        <authorList>
            <person name="Araujo N.S."/>
            <person name="Arias M.C."/>
        </authorList>
    </citation>
    <scope>NUCLEOTIDE SEQUENCE</scope>
    <source>
        <strain evidence="18">USP_2M_L1-L4_2017</strain>
        <tissue evidence="18">Whole body</tissue>
    </source>
</reference>
<feature type="transmembrane region" description="Helical" evidence="15">
    <location>
        <begin position="1184"/>
        <end position="1203"/>
    </location>
</feature>
<dbReference type="EMBL" id="JAHYIQ010000021">
    <property type="protein sequence ID" value="KAK1123246.1"/>
    <property type="molecule type" value="Genomic_DNA"/>
</dbReference>
<evidence type="ECO:0000256" key="4">
    <source>
        <dbReference type="ARBA" id="ARBA00022548"/>
    </source>
</evidence>
<dbReference type="GO" id="GO:0005319">
    <property type="term" value="F:lipid transporter activity"/>
    <property type="evidence" value="ECO:0007669"/>
    <property type="project" value="InterPro"/>
</dbReference>
<comment type="subcellular location">
    <subcellularLocation>
        <location evidence="1">Endomembrane system</location>
        <topology evidence="1">Multi-pass membrane protein</topology>
    </subcellularLocation>
</comment>
<feature type="transmembrane region" description="Helical" evidence="15">
    <location>
        <begin position="333"/>
        <end position="355"/>
    </location>
</feature>
<evidence type="ECO:0000256" key="8">
    <source>
        <dbReference type="ARBA" id="ARBA00023098"/>
    </source>
</evidence>
<keyword evidence="8" id="KW-0443">Lipid metabolism</keyword>
<evidence type="ECO:0000256" key="16">
    <source>
        <dbReference type="SAM" id="SignalP"/>
    </source>
</evidence>
<evidence type="ECO:0000256" key="5">
    <source>
        <dbReference type="ARBA" id="ARBA00022692"/>
    </source>
</evidence>
<feature type="transmembrane region" description="Helical" evidence="15">
    <location>
        <begin position="670"/>
        <end position="692"/>
    </location>
</feature>
<proteinExistence type="inferred from homology"/>
<gene>
    <name evidence="18" type="ORF">K0M31_008877</name>
</gene>
<evidence type="ECO:0000256" key="14">
    <source>
        <dbReference type="ARBA" id="ARBA00034049"/>
    </source>
</evidence>
<dbReference type="GO" id="GO:0030301">
    <property type="term" value="P:cholesterol transport"/>
    <property type="evidence" value="ECO:0007669"/>
    <property type="project" value="UniProtKB-ARBA"/>
</dbReference>
<evidence type="ECO:0000313" key="19">
    <source>
        <dbReference type="Proteomes" id="UP001177670"/>
    </source>
</evidence>
<keyword evidence="4" id="KW-0153">Cholesterol metabolism</keyword>
<evidence type="ECO:0000256" key="6">
    <source>
        <dbReference type="ARBA" id="ARBA00022729"/>
    </source>
</evidence>
<keyword evidence="6 16" id="KW-0732">Signal</keyword>
<dbReference type="Proteomes" id="UP001177670">
    <property type="component" value="Unassembled WGS sequence"/>
</dbReference>
<evidence type="ECO:0000313" key="18">
    <source>
        <dbReference type="EMBL" id="KAK1123246.1"/>
    </source>
</evidence>
<keyword evidence="3" id="KW-0813">Transport</keyword>
<evidence type="ECO:0000256" key="2">
    <source>
        <dbReference type="ARBA" id="ARBA00005585"/>
    </source>
</evidence>
<keyword evidence="5 15" id="KW-0812">Transmembrane</keyword>
<comment type="similarity">
    <text evidence="2">Belongs to the patched family.</text>
</comment>
<dbReference type="GO" id="GO:0042632">
    <property type="term" value="P:cholesterol homeostasis"/>
    <property type="evidence" value="ECO:0007669"/>
    <property type="project" value="TreeGrafter"/>
</dbReference>
<keyword evidence="12" id="KW-0325">Glycoprotein</keyword>
<feature type="transmembrane region" description="Helical" evidence="15">
    <location>
        <begin position="1250"/>
        <end position="1267"/>
    </location>
</feature>
<dbReference type="NCBIfam" id="TIGR00917">
    <property type="entry name" value="2A060601"/>
    <property type="match status" value="1"/>
</dbReference>
<evidence type="ECO:0000259" key="17">
    <source>
        <dbReference type="PROSITE" id="PS50156"/>
    </source>
</evidence>
<dbReference type="GO" id="GO:0015485">
    <property type="term" value="F:cholesterol binding"/>
    <property type="evidence" value="ECO:0007669"/>
    <property type="project" value="TreeGrafter"/>
</dbReference>
<dbReference type="FunFam" id="1.20.1640.10:FF:000010">
    <property type="entry name" value="NPC intracellular cholesterol transporter 1"/>
    <property type="match status" value="1"/>
</dbReference>
<dbReference type="InterPro" id="IPR000731">
    <property type="entry name" value="SSD"/>
</dbReference>
<evidence type="ECO:0000256" key="12">
    <source>
        <dbReference type="ARBA" id="ARBA00023180"/>
    </source>
</evidence>
<comment type="caution">
    <text evidence="18">The sequence shown here is derived from an EMBL/GenBank/DDBJ whole genome shotgun (WGS) entry which is preliminary data.</text>
</comment>
<dbReference type="Pfam" id="PF12349">
    <property type="entry name" value="Sterol-sensing"/>
    <property type="match status" value="1"/>
</dbReference>
<evidence type="ECO:0000256" key="13">
    <source>
        <dbReference type="ARBA" id="ARBA00023221"/>
    </source>
</evidence>
<evidence type="ECO:0000256" key="1">
    <source>
        <dbReference type="ARBA" id="ARBA00004127"/>
    </source>
</evidence>
<evidence type="ECO:0000256" key="11">
    <source>
        <dbReference type="ARBA" id="ARBA00023166"/>
    </source>
</evidence>
<evidence type="ECO:0000256" key="15">
    <source>
        <dbReference type="SAM" id="Phobius"/>
    </source>
</evidence>
<feature type="transmembrane region" description="Helical" evidence="15">
    <location>
        <begin position="1215"/>
        <end position="1238"/>
    </location>
</feature>
<keyword evidence="13" id="KW-0753">Steroid metabolism</keyword>
<feature type="transmembrane region" description="Helical" evidence="15">
    <location>
        <begin position="1086"/>
        <end position="1104"/>
    </location>
</feature>
<dbReference type="PROSITE" id="PS50156">
    <property type="entry name" value="SSD"/>
    <property type="match status" value="1"/>
</dbReference>
<dbReference type="Pfam" id="PF22314">
    <property type="entry name" value="NPC1_MLD"/>
    <property type="match status" value="1"/>
</dbReference>
<dbReference type="PANTHER" id="PTHR45727:SF6">
    <property type="entry name" value="NPC INTRACELLULAR CHOLESTEROL TRANSPORTER 1 HOMOLOG 1B"/>
    <property type="match status" value="1"/>
</dbReference>
<feature type="signal peptide" evidence="16">
    <location>
        <begin position="1"/>
        <end position="21"/>
    </location>
</feature>
<keyword evidence="10" id="KW-1015">Disulfide bond</keyword>
<dbReference type="SUPFAM" id="SSF82866">
    <property type="entry name" value="Multidrug efflux transporter AcrB transmembrane domain"/>
    <property type="match status" value="2"/>
</dbReference>
<keyword evidence="11" id="KW-1207">Sterol metabolism</keyword>
<evidence type="ECO:0000256" key="9">
    <source>
        <dbReference type="ARBA" id="ARBA00023136"/>
    </source>
</evidence>
<feature type="transmembrane region" description="Helical" evidence="15">
    <location>
        <begin position="606"/>
        <end position="624"/>
    </location>
</feature>
<protein>
    <recommendedName>
        <fullName evidence="17">SSD domain-containing protein</fullName>
    </recommendedName>
</protein>
<keyword evidence="19" id="KW-1185">Reference proteome</keyword>
<feature type="chain" id="PRO_5041448454" description="SSD domain-containing protein" evidence="16">
    <location>
        <begin position="22"/>
        <end position="1276"/>
    </location>
</feature>
<feature type="transmembrane region" description="Helical" evidence="15">
    <location>
        <begin position="640"/>
        <end position="664"/>
    </location>
</feature>